<evidence type="ECO:0000256" key="1">
    <source>
        <dbReference type="ARBA" id="ARBA00004196"/>
    </source>
</evidence>
<keyword evidence="3" id="KW-1015">Disulfide bond</keyword>
<evidence type="ECO:0000256" key="3">
    <source>
        <dbReference type="ARBA" id="ARBA00023157"/>
    </source>
</evidence>
<keyword evidence="4" id="KW-0676">Redox-active center</keyword>
<dbReference type="OrthoDB" id="750178at2"/>
<keyword evidence="2" id="KW-0201">Cytochrome c-type biogenesis</keyword>
<dbReference type="EMBL" id="FWYB01000001">
    <property type="protein sequence ID" value="SMC62277.1"/>
    <property type="molecule type" value="Genomic_DNA"/>
</dbReference>
<dbReference type="PANTHER" id="PTHR42852:SF6">
    <property type="entry name" value="THIOL:DISULFIDE INTERCHANGE PROTEIN DSBE"/>
    <property type="match status" value="1"/>
</dbReference>
<dbReference type="PROSITE" id="PS51352">
    <property type="entry name" value="THIOREDOXIN_2"/>
    <property type="match status" value="1"/>
</dbReference>
<organism evidence="7 8">
    <name type="scientific">Pedobacter nyackensis</name>
    <dbReference type="NCBI Taxonomy" id="475255"/>
    <lineage>
        <taxon>Bacteria</taxon>
        <taxon>Pseudomonadati</taxon>
        <taxon>Bacteroidota</taxon>
        <taxon>Sphingobacteriia</taxon>
        <taxon>Sphingobacteriales</taxon>
        <taxon>Sphingobacteriaceae</taxon>
        <taxon>Pedobacter</taxon>
    </lineage>
</organism>
<dbReference type="STRING" id="475255.SAMN04488101_101785"/>
<evidence type="ECO:0000313" key="7">
    <source>
        <dbReference type="EMBL" id="SMC62277.1"/>
    </source>
</evidence>
<dbReference type="GO" id="GO:0030313">
    <property type="term" value="C:cell envelope"/>
    <property type="evidence" value="ECO:0007669"/>
    <property type="project" value="UniProtKB-SubCell"/>
</dbReference>
<dbReference type="GO" id="GO:0016209">
    <property type="term" value="F:antioxidant activity"/>
    <property type="evidence" value="ECO:0007669"/>
    <property type="project" value="InterPro"/>
</dbReference>
<dbReference type="CDD" id="cd02966">
    <property type="entry name" value="TlpA_like_family"/>
    <property type="match status" value="1"/>
</dbReference>
<dbReference type="Gene3D" id="3.40.30.10">
    <property type="entry name" value="Glutaredoxin"/>
    <property type="match status" value="1"/>
</dbReference>
<reference evidence="7 8" key="1">
    <citation type="submission" date="2017-04" db="EMBL/GenBank/DDBJ databases">
        <authorList>
            <person name="Afonso C.L."/>
            <person name="Miller P.J."/>
            <person name="Scott M.A."/>
            <person name="Spackman E."/>
            <person name="Goraichik I."/>
            <person name="Dimitrov K.M."/>
            <person name="Suarez D.L."/>
            <person name="Swayne D.E."/>
        </authorList>
    </citation>
    <scope>NUCLEOTIDE SEQUENCE [LARGE SCALE GENOMIC DNA]</scope>
    <source>
        <strain evidence="7 8">DSM 19625</strain>
    </source>
</reference>
<evidence type="ECO:0000313" key="8">
    <source>
        <dbReference type="Proteomes" id="UP000192678"/>
    </source>
</evidence>
<evidence type="ECO:0000256" key="5">
    <source>
        <dbReference type="SAM" id="Coils"/>
    </source>
</evidence>
<sequence length="378" mass="43048">MKKILILLALLSTIFQKGIAQQEKQLIIKGDVSRVKEHIEQVKIYVGKAWDSCKVVNGKYSFNIKSHKPSAMVIDFCPKIGVFPLTRDKVTEKYRHRLYLEPGVVIITCIDSLFTCKTEGSKYNLAFQDFSRKRKARLDLLNSIKNEIEKAERDNDTTKSKSLRADYRIKYDGIDTEFCCDYALSNSNSPILFYILKEAAGYPFNAERVKPVFKKLPKHIQQSTKGKDFIERIGNSFKVGIGKMAPTFTQADTSGNLVNLSDFRGKYVLLEFWGSWCVFCRLETPNMLQAFKNYKDKGFTILSVAADDSKKKWMDAIHEDKTGVWTHISDLKGSSNGVAKLYNVTGYPTNYLIDPDGKIIAENLRGKALEKKLLEVVR</sequence>
<dbReference type="InterPro" id="IPR013766">
    <property type="entry name" value="Thioredoxin_domain"/>
</dbReference>
<proteinExistence type="predicted"/>
<gene>
    <name evidence="7" type="ORF">SAMN04488101_101785</name>
</gene>
<protein>
    <submittedName>
        <fullName evidence="7">Peroxiredoxin</fullName>
    </submittedName>
</protein>
<dbReference type="GO" id="GO:0016491">
    <property type="term" value="F:oxidoreductase activity"/>
    <property type="evidence" value="ECO:0007669"/>
    <property type="project" value="InterPro"/>
</dbReference>
<dbReference type="InterPro" id="IPR000866">
    <property type="entry name" value="AhpC/TSA"/>
</dbReference>
<dbReference type="Pfam" id="PF00578">
    <property type="entry name" value="AhpC-TSA"/>
    <property type="match status" value="1"/>
</dbReference>
<dbReference type="InterPro" id="IPR036249">
    <property type="entry name" value="Thioredoxin-like_sf"/>
</dbReference>
<keyword evidence="5" id="KW-0175">Coiled coil</keyword>
<dbReference type="PANTHER" id="PTHR42852">
    <property type="entry name" value="THIOL:DISULFIDE INTERCHANGE PROTEIN DSBE"/>
    <property type="match status" value="1"/>
</dbReference>
<dbReference type="RefSeq" id="WP_084287329.1">
    <property type="nucleotide sequence ID" value="NZ_FWYB01000001.1"/>
</dbReference>
<dbReference type="GO" id="GO:0017004">
    <property type="term" value="P:cytochrome complex assembly"/>
    <property type="evidence" value="ECO:0007669"/>
    <property type="project" value="UniProtKB-KW"/>
</dbReference>
<feature type="coiled-coil region" evidence="5">
    <location>
        <begin position="134"/>
        <end position="161"/>
    </location>
</feature>
<dbReference type="AlphaFoldDB" id="A0A1W2ANJ7"/>
<comment type="subcellular location">
    <subcellularLocation>
        <location evidence="1">Cell envelope</location>
    </subcellularLocation>
</comment>
<dbReference type="Proteomes" id="UP000192678">
    <property type="component" value="Unassembled WGS sequence"/>
</dbReference>
<evidence type="ECO:0000259" key="6">
    <source>
        <dbReference type="PROSITE" id="PS51352"/>
    </source>
</evidence>
<accession>A0A1W2ANJ7</accession>
<evidence type="ECO:0000256" key="2">
    <source>
        <dbReference type="ARBA" id="ARBA00022748"/>
    </source>
</evidence>
<name>A0A1W2ANJ7_9SPHI</name>
<feature type="domain" description="Thioredoxin" evidence="6">
    <location>
        <begin position="239"/>
        <end position="378"/>
    </location>
</feature>
<evidence type="ECO:0000256" key="4">
    <source>
        <dbReference type="ARBA" id="ARBA00023284"/>
    </source>
</evidence>
<dbReference type="InterPro" id="IPR050553">
    <property type="entry name" value="Thioredoxin_ResA/DsbE_sf"/>
</dbReference>
<dbReference type="SUPFAM" id="SSF52833">
    <property type="entry name" value="Thioredoxin-like"/>
    <property type="match status" value="1"/>
</dbReference>
<keyword evidence="8" id="KW-1185">Reference proteome</keyword>